<evidence type="ECO:0000313" key="4">
    <source>
        <dbReference type="Proteomes" id="UP000819052"/>
    </source>
</evidence>
<dbReference type="InterPro" id="IPR051058">
    <property type="entry name" value="GDSL_Est/Lipase"/>
</dbReference>
<keyword evidence="4" id="KW-1185">Reference proteome</keyword>
<dbReference type="PANTHER" id="PTHR45648">
    <property type="entry name" value="GDSL LIPASE/ACYLHYDROLASE FAMILY PROTEIN (AFU_ORTHOLOGUE AFUA_4G14700)"/>
    <property type="match status" value="1"/>
</dbReference>
<comment type="caution">
    <text evidence="3">The sequence shown here is derived from an EMBL/GenBank/DDBJ whole genome shotgun (WGS) entry which is preliminary data.</text>
</comment>
<keyword evidence="1" id="KW-0378">Hydrolase</keyword>
<reference evidence="3 4" key="1">
    <citation type="submission" date="2019-09" db="EMBL/GenBank/DDBJ databases">
        <title>Taxonomy of Antarctic Massilia spp.: description of Massilia rubra sp. nov., Massilia aquatica sp. nov., Massilia mucilaginosa sp. nov., Massilia frigida sp. nov. isolated from streams, lakes and regoliths.</title>
        <authorList>
            <person name="Holochova P."/>
            <person name="Sedlacek I."/>
            <person name="Kralova S."/>
            <person name="Maslanova I."/>
            <person name="Busse H.-J."/>
            <person name="Stankova E."/>
            <person name="Vrbovska V."/>
            <person name="Kovarovic V."/>
            <person name="Bartak M."/>
            <person name="Svec P."/>
            <person name="Pantucek R."/>
        </authorList>
    </citation>
    <scope>NUCLEOTIDE SEQUENCE [LARGE SCALE GENOMIC DNA]</scope>
    <source>
        <strain evidence="3 4">CCM 8693</strain>
    </source>
</reference>
<dbReference type="RefSeq" id="WP_167073542.1">
    <property type="nucleotide sequence ID" value="NZ_VVIW01000001.1"/>
</dbReference>
<dbReference type="InterPro" id="IPR036514">
    <property type="entry name" value="SGNH_hydro_sf"/>
</dbReference>
<dbReference type="Proteomes" id="UP000819052">
    <property type="component" value="Unassembled WGS sequence"/>
</dbReference>
<feature type="signal peptide" evidence="2">
    <location>
        <begin position="1"/>
        <end position="18"/>
    </location>
</feature>
<dbReference type="Gene3D" id="3.40.50.1110">
    <property type="entry name" value="SGNH hydrolase"/>
    <property type="match status" value="1"/>
</dbReference>
<feature type="chain" id="PRO_5045774842" evidence="2">
    <location>
        <begin position="19"/>
        <end position="459"/>
    </location>
</feature>
<accession>A0ABX0M0H6</accession>
<protein>
    <submittedName>
        <fullName evidence="3">Esterase</fullName>
    </submittedName>
</protein>
<sequence>MRHINFALTLLTAAVLTACGGSETGNQELKTTFSSQVSFGDSLADLGTYNVGTVKLLGGGKYTINGNGSATNPALTGKNFTEYLAAQFGLPAPCPAQSGLDGDASLGFSVAVVNNNSCLSYAQGGARVTNPVGPGNKATGASIGQLTVPVVTQVANHLSRNGGKFKGDEVVIVIAGGNDALELLAELSVHAKQAGAAEGAKVGAQSFATNFAAQLAAGATNPAAAGPAIGGAILAASQRPGANDQTIIGAAVQAAVAQGNVAAASESVYLPMAAKAKATATADGEAAGAKAGAAFAAAEGPKMIAAMGVAGDELAALVKTQMVGKGANYVVLNNLPDLGHAPASTKPTSPQALIIAMVDNFNAHLKAGVAGESKVLYVDLYAISHDQIKNPAPYGLSNTTQAACAANKLGTTSLACTTANTIAGDVSRYMFADDVHPTPFENSLIAKYVAEQMIVKGWL</sequence>
<proteinExistence type="predicted"/>
<keyword evidence="2" id="KW-0732">Signal</keyword>
<gene>
    <name evidence="3" type="ORF">F1609_00265</name>
</gene>
<organism evidence="3 4">
    <name type="scientific">Massilia aquatica</name>
    <dbReference type="NCBI Taxonomy" id="2609000"/>
    <lineage>
        <taxon>Bacteria</taxon>
        <taxon>Pseudomonadati</taxon>
        <taxon>Pseudomonadota</taxon>
        <taxon>Betaproteobacteria</taxon>
        <taxon>Burkholderiales</taxon>
        <taxon>Oxalobacteraceae</taxon>
        <taxon>Telluria group</taxon>
        <taxon>Massilia</taxon>
    </lineage>
</organism>
<dbReference type="PROSITE" id="PS51257">
    <property type="entry name" value="PROKAR_LIPOPROTEIN"/>
    <property type="match status" value="1"/>
</dbReference>
<dbReference type="EMBL" id="VVIW01000001">
    <property type="protein sequence ID" value="NHZ38605.1"/>
    <property type="molecule type" value="Genomic_DNA"/>
</dbReference>
<dbReference type="PANTHER" id="PTHR45648:SF22">
    <property type="entry name" value="GDSL LIPASE_ACYLHYDROLASE FAMILY PROTEIN (AFU_ORTHOLOGUE AFUA_4G14700)"/>
    <property type="match status" value="1"/>
</dbReference>
<evidence type="ECO:0000313" key="3">
    <source>
        <dbReference type="EMBL" id="NHZ38605.1"/>
    </source>
</evidence>
<name>A0ABX0M0H6_9BURK</name>
<dbReference type="SUPFAM" id="SSF52266">
    <property type="entry name" value="SGNH hydrolase"/>
    <property type="match status" value="1"/>
</dbReference>
<evidence type="ECO:0000256" key="1">
    <source>
        <dbReference type="ARBA" id="ARBA00022801"/>
    </source>
</evidence>
<evidence type="ECO:0000256" key="2">
    <source>
        <dbReference type="SAM" id="SignalP"/>
    </source>
</evidence>